<accession>A0A7K3TIM1</accession>
<feature type="domain" description="Bacterial sugar transferase" evidence="9">
    <location>
        <begin position="354"/>
        <end position="542"/>
    </location>
</feature>
<keyword evidence="5 8" id="KW-1133">Transmembrane helix</keyword>
<evidence type="ECO:0000256" key="2">
    <source>
        <dbReference type="ARBA" id="ARBA00006464"/>
    </source>
</evidence>
<feature type="transmembrane region" description="Helical" evidence="8">
    <location>
        <begin position="105"/>
        <end position="122"/>
    </location>
</feature>
<proteinExistence type="inferred from homology"/>
<reference evidence="10 11" key="1">
    <citation type="submission" date="2019-10" db="EMBL/GenBank/DDBJ databases">
        <title>Bifidobacterium from non-human primates.</title>
        <authorList>
            <person name="Modesto M."/>
        </authorList>
    </citation>
    <scope>NUCLEOTIDE SEQUENCE [LARGE SCALE GENOMIC DNA]</scope>
    <source>
        <strain evidence="10 11">TREC</strain>
    </source>
</reference>
<dbReference type="PANTHER" id="PTHR30576:SF10">
    <property type="entry name" value="SLL5057 PROTEIN"/>
    <property type="match status" value="1"/>
</dbReference>
<dbReference type="NCBIfam" id="TIGR03025">
    <property type="entry name" value="EPS_sugtrans"/>
    <property type="match status" value="1"/>
</dbReference>
<evidence type="ECO:0000256" key="7">
    <source>
        <dbReference type="SAM" id="MobiDB-lite"/>
    </source>
</evidence>
<evidence type="ECO:0000313" key="11">
    <source>
        <dbReference type="Proteomes" id="UP000469763"/>
    </source>
</evidence>
<dbReference type="InterPro" id="IPR003362">
    <property type="entry name" value="Bact_transf"/>
</dbReference>
<evidence type="ECO:0000256" key="3">
    <source>
        <dbReference type="ARBA" id="ARBA00022679"/>
    </source>
</evidence>
<comment type="caution">
    <text evidence="10">The sequence shown here is derived from an EMBL/GenBank/DDBJ whole genome shotgun (WGS) entry which is preliminary data.</text>
</comment>
<evidence type="ECO:0000313" key="10">
    <source>
        <dbReference type="EMBL" id="NEG78955.1"/>
    </source>
</evidence>
<feature type="transmembrane region" description="Helical" evidence="8">
    <location>
        <begin position="63"/>
        <end position="85"/>
    </location>
</feature>
<comment type="subcellular location">
    <subcellularLocation>
        <location evidence="1">Membrane</location>
        <topology evidence="1">Multi-pass membrane protein</topology>
    </subcellularLocation>
</comment>
<name>A0A7K3TIM1_9BIFI</name>
<dbReference type="EMBL" id="WHZY01000013">
    <property type="protein sequence ID" value="NEG78955.1"/>
    <property type="molecule type" value="Genomic_DNA"/>
</dbReference>
<sequence>MPTVAMPQSKPRTAANTPPAPPFVPPPTFFDGSWTDGKGDSAKNARIRSYRPADRPQIIHWRYMFNAALIMLDVAMMLLACLLSLFLQPGIGNAINGEFERHGSLIVPLIFAAVWVLSLWIAQSYRIHTMGEGYGLYTKILNAALIFFVSLCTIGYLFEIDFPRLFSIMATFFGWIFTMIERWLMRRMLHKNRMHGENTYPTVIVGSPAGIRKAIHNLTTEPGNAMGYLPIAVCPITSITLEADPDAPQHLAPVPFEPLDEQEAKLKVLPLNSRMPQMAKKLGANAVLVTDVMTRDSETLRTLSLAVESMGIELAIAASVADISGGRMQLRNNSAMPILTASLPQYSWPTRFVKRTLDIFFSCLALIVAAIPLAIVAALVKLEDGGPVIYKQNRIGQYGVPFKVYKIRSMRVDADKMDVALAQQAGVEHGILFKQKDDPRITKIGHFIRKTSIDELPQFLNVLKGDMSIVGPRPQQQYEVDQYGTLYSSRLLVKPGITGPWQISGRSDLSQEEAEYLDVSYVENWSVTTDIAIMLKTAGAIVHGSGAY</sequence>
<keyword evidence="11" id="KW-1185">Reference proteome</keyword>
<dbReference type="AlphaFoldDB" id="A0A7K3TIM1"/>
<feature type="region of interest" description="Disordered" evidence="7">
    <location>
        <begin position="1"/>
        <end position="21"/>
    </location>
</feature>
<evidence type="ECO:0000256" key="4">
    <source>
        <dbReference type="ARBA" id="ARBA00022692"/>
    </source>
</evidence>
<evidence type="ECO:0000256" key="6">
    <source>
        <dbReference type="ARBA" id="ARBA00023136"/>
    </source>
</evidence>
<dbReference type="OrthoDB" id="9808602at2"/>
<gene>
    <name evidence="10" type="ORF">GFD22_08245</name>
</gene>
<dbReference type="PANTHER" id="PTHR30576">
    <property type="entry name" value="COLANIC BIOSYNTHESIS UDP-GLUCOSE LIPID CARRIER TRANSFERASE"/>
    <property type="match status" value="1"/>
</dbReference>
<comment type="similarity">
    <text evidence="2">Belongs to the bacterial sugar transferase family.</text>
</comment>
<evidence type="ECO:0000259" key="9">
    <source>
        <dbReference type="Pfam" id="PF02397"/>
    </source>
</evidence>
<feature type="transmembrane region" description="Helical" evidence="8">
    <location>
        <begin position="134"/>
        <end position="158"/>
    </location>
</feature>
<dbReference type="Pfam" id="PF02397">
    <property type="entry name" value="Bac_transf"/>
    <property type="match status" value="1"/>
</dbReference>
<dbReference type="Proteomes" id="UP000469763">
    <property type="component" value="Unassembled WGS sequence"/>
</dbReference>
<evidence type="ECO:0000256" key="8">
    <source>
        <dbReference type="SAM" id="Phobius"/>
    </source>
</evidence>
<keyword evidence="6 8" id="KW-0472">Membrane</keyword>
<keyword evidence="4 8" id="KW-0812">Transmembrane</keyword>
<dbReference type="Pfam" id="PF13727">
    <property type="entry name" value="CoA_binding_3"/>
    <property type="match status" value="1"/>
</dbReference>
<organism evidence="10 11">
    <name type="scientific">Bifidobacterium avesanii</name>
    <dbReference type="NCBI Taxonomy" id="1798157"/>
    <lineage>
        <taxon>Bacteria</taxon>
        <taxon>Bacillati</taxon>
        <taxon>Actinomycetota</taxon>
        <taxon>Actinomycetes</taxon>
        <taxon>Bifidobacteriales</taxon>
        <taxon>Bifidobacteriaceae</taxon>
        <taxon>Bifidobacterium</taxon>
    </lineage>
</organism>
<protein>
    <submittedName>
        <fullName evidence="10">Exopolysaccharide biosynthesis polyprenyl glycosylphosphotransferase</fullName>
    </submittedName>
</protein>
<dbReference type="InterPro" id="IPR017475">
    <property type="entry name" value="EPS_sugar_tfrase"/>
</dbReference>
<feature type="transmembrane region" description="Helical" evidence="8">
    <location>
        <begin position="164"/>
        <end position="184"/>
    </location>
</feature>
<evidence type="ECO:0000256" key="5">
    <source>
        <dbReference type="ARBA" id="ARBA00022989"/>
    </source>
</evidence>
<keyword evidence="3 10" id="KW-0808">Transferase</keyword>
<dbReference type="GO" id="GO:0016780">
    <property type="term" value="F:phosphotransferase activity, for other substituted phosphate groups"/>
    <property type="evidence" value="ECO:0007669"/>
    <property type="project" value="TreeGrafter"/>
</dbReference>
<dbReference type="GO" id="GO:0016020">
    <property type="term" value="C:membrane"/>
    <property type="evidence" value="ECO:0007669"/>
    <property type="project" value="UniProtKB-SubCell"/>
</dbReference>
<evidence type="ECO:0000256" key="1">
    <source>
        <dbReference type="ARBA" id="ARBA00004141"/>
    </source>
</evidence>
<feature type="transmembrane region" description="Helical" evidence="8">
    <location>
        <begin position="359"/>
        <end position="380"/>
    </location>
</feature>